<dbReference type="InterPro" id="IPR024455">
    <property type="entry name" value="Phage_capsid"/>
</dbReference>
<dbReference type="RefSeq" id="WP_115837791.1">
    <property type="nucleotide sequence ID" value="NZ_CP025086.1"/>
</dbReference>
<dbReference type="InterPro" id="IPR054612">
    <property type="entry name" value="Phage_capsid-like_C"/>
</dbReference>
<evidence type="ECO:0000259" key="2">
    <source>
        <dbReference type="Pfam" id="PF05065"/>
    </source>
</evidence>
<dbReference type="AlphaFoldDB" id="A0A3D9YL00"/>
<dbReference type="Pfam" id="PF05065">
    <property type="entry name" value="Phage_capsid"/>
    <property type="match status" value="1"/>
</dbReference>
<dbReference type="SUPFAM" id="SSF56563">
    <property type="entry name" value="Major capsid protein gp5"/>
    <property type="match status" value="1"/>
</dbReference>
<evidence type="ECO:0000313" key="4">
    <source>
        <dbReference type="Proteomes" id="UP000256900"/>
    </source>
</evidence>
<feature type="domain" description="Phage capsid-like C-terminal" evidence="2">
    <location>
        <begin position="45"/>
        <end position="324"/>
    </location>
</feature>
<proteinExistence type="predicted"/>
<dbReference type="Gene3D" id="3.30.2400.10">
    <property type="entry name" value="Major capsid protein gp5"/>
    <property type="match status" value="1"/>
</dbReference>
<reference evidence="3 4" key="1">
    <citation type="submission" date="2018-08" db="EMBL/GenBank/DDBJ databases">
        <title>Genomic Encyclopedia of Type Strains, Phase IV (KMG-IV): sequencing the most valuable type-strain genomes for metagenomic binning, comparative biology and taxonomic classification.</title>
        <authorList>
            <person name="Goeker M."/>
        </authorList>
    </citation>
    <scope>NUCLEOTIDE SEQUENCE [LARGE SCALE GENOMIC DNA]</scope>
    <source>
        <strain evidence="3 4">BW863</strain>
    </source>
</reference>
<gene>
    <name evidence="3" type="ORF">DES32_3173</name>
</gene>
<comment type="subcellular location">
    <subcellularLocation>
        <location evidence="1">Virion</location>
    </subcellularLocation>
</comment>
<keyword evidence="4" id="KW-1185">Reference proteome</keyword>
<dbReference type="Proteomes" id="UP000256900">
    <property type="component" value="Unassembled WGS sequence"/>
</dbReference>
<dbReference type="NCBIfam" id="TIGR01554">
    <property type="entry name" value="major_cap_HK97"/>
    <property type="match status" value="1"/>
</dbReference>
<sequence length="343" mass="36207">MTEKSVARQLGEWALALLRAEQGLGVDAILNRAPTGAGETVATAGGFLVPTAAADFILGTIYEDRNSVLPYFFKWNIPDGANSTKVPGADETSRANGYRWGGVVADFEDEGDTQVESLPRLKQTEFSANKIIGFAVVTDELLADAENLGNFLQRAFSDELRYKLEQYSLSAAGTGAGKPLGILNSPALVSVAKQSGQSAGTIVGANLEAMWTALPAASRKRAIWAVSETAAAQADGATTLGIYPFSGSTNPDDVPRIKGRPAIETDALPIVGTPGDILLIDPAWYAVASKPIDWAMSADVLFISDQTVFRITWRVDARPLVSAQITGSDGSARSPFVALAARS</sequence>
<protein>
    <submittedName>
        <fullName evidence="3">HK97 family phage major capsid protein</fullName>
    </submittedName>
</protein>
<dbReference type="OrthoDB" id="9786516at2"/>
<evidence type="ECO:0000256" key="1">
    <source>
        <dbReference type="ARBA" id="ARBA00004328"/>
    </source>
</evidence>
<accession>A0A3D9YL00</accession>
<name>A0A3D9YL00_9HYPH</name>
<organism evidence="3 4">
    <name type="scientific">Methylovirgula ligni</name>
    <dbReference type="NCBI Taxonomy" id="569860"/>
    <lineage>
        <taxon>Bacteria</taxon>
        <taxon>Pseudomonadati</taxon>
        <taxon>Pseudomonadota</taxon>
        <taxon>Alphaproteobacteria</taxon>
        <taxon>Hyphomicrobiales</taxon>
        <taxon>Beijerinckiaceae</taxon>
        <taxon>Methylovirgula</taxon>
    </lineage>
</organism>
<evidence type="ECO:0000313" key="3">
    <source>
        <dbReference type="EMBL" id="REF83257.1"/>
    </source>
</evidence>
<comment type="caution">
    <text evidence="3">The sequence shown here is derived from an EMBL/GenBank/DDBJ whole genome shotgun (WGS) entry which is preliminary data.</text>
</comment>
<dbReference type="EMBL" id="QUMO01000006">
    <property type="protein sequence ID" value="REF83257.1"/>
    <property type="molecule type" value="Genomic_DNA"/>
</dbReference>